<proteinExistence type="predicted"/>
<name>A0ACC0VDQ7_9HYPO</name>
<organism evidence="1 2">
    <name type="scientific">Trichothecium roseum</name>
    <dbReference type="NCBI Taxonomy" id="47278"/>
    <lineage>
        <taxon>Eukaryota</taxon>
        <taxon>Fungi</taxon>
        <taxon>Dikarya</taxon>
        <taxon>Ascomycota</taxon>
        <taxon>Pezizomycotina</taxon>
        <taxon>Sordariomycetes</taxon>
        <taxon>Hypocreomycetidae</taxon>
        <taxon>Hypocreales</taxon>
        <taxon>Hypocreales incertae sedis</taxon>
        <taxon>Trichothecium</taxon>
    </lineage>
</organism>
<comment type="caution">
    <text evidence="1">The sequence shown here is derived from an EMBL/GenBank/DDBJ whole genome shotgun (WGS) entry which is preliminary data.</text>
</comment>
<keyword evidence="2" id="KW-1185">Reference proteome</keyword>
<reference evidence="1" key="1">
    <citation type="submission" date="2022-10" db="EMBL/GenBank/DDBJ databases">
        <title>Complete Genome of Trichothecium roseum strain YXFP-22015, a Plant Pathogen Isolated from Citrus.</title>
        <authorList>
            <person name="Wang Y."/>
            <person name="Zhu L."/>
        </authorList>
    </citation>
    <scope>NUCLEOTIDE SEQUENCE</scope>
    <source>
        <strain evidence="1">YXFP-22015</strain>
    </source>
</reference>
<protein>
    <submittedName>
        <fullName evidence="1">Uncharacterized protein</fullName>
    </submittedName>
</protein>
<evidence type="ECO:0000313" key="1">
    <source>
        <dbReference type="EMBL" id="KAI9904539.1"/>
    </source>
</evidence>
<gene>
    <name evidence="1" type="ORF">N3K66_001068</name>
</gene>
<dbReference type="Proteomes" id="UP001163324">
    <property type="component" value="Chromosome 1"/>
</dbReference>
<dbReference type="EMBL" id="CM047940">
    <property type="protein sequence ID" value="KAI9904539.1"/>
    <property type="molecule type" value="Genomic_DNA"/>
</dbReference>
<sequence length="310" mass="36135">MGETTNHEEGYETIELPLVFDAQFFEMLQSDVDGIDALQDEEQKVMSTEVVELSKEVSKLSKPTRFSKSDLARWRQIFELYLDAEVFFATREQTHGSRSSESALKQLQWFQGEVQKRELASKFKFKESHDAFTRFIKLNMSLLKNLQFQELNQTAIFKILKKFDKRTALGISSTFRKSLHSQNLMAGKMSKDVCAQLSDDLMSVVPNINDYLCPVCFTIAYRAVRLECQHVFCIRCIIKIQRKGDKYCPLCRADVIMKASADNLDRDLEKYMKKYFSKETHEKVRQNELERGIEDYGPNYDPRQDKCVVM</sequence>
<accession>A0ACC0VDQ7</accession>
<evidence type="ECO:0000313" key="2">
    <source>
        <dbReference type="Proteomes" id="UP001163324"/>
    </source>
</evidence>